<reference evidence="2 3" key="1">
    <citation type="submission" date="2022-10" db="EMBL/GenBank/DDBJ databases">
        <title>Comparative genomic analysis of Cohnella hashimotonis sp. nov., isolated from the International Space Station.</title>
        <authorList>
            <person name="Simpson A."/>
            <person name="Venkateswaran K."/>
        </authorList>
    </citation>
    <scope>NUCLEOTIDE SEQUENCE [LARGE SCALE GENOMIC DNA]</scope>
    <source>
        <strain evidence="2 3">DSM 18997</strain>
    </source>
</reference>
<evidence type="ECO:0000313" key="2">
    <source>
        <dbReference type="EMBL" id="MDG0792230.1"/>
    </source>
</evidence>
<keyword evidence="1" id="KW-0732">Signal</keyword>
<dbReference type="RefSeq" id="WP_277566047.1">
    <property type="nucleotide sequence ID" value="NZ_JAPDHZ010000003.1"/>
</dbReference>
<protein>
    <submittedName>
        <fullName evidence="2">Uncharacterized protein</fullName>
    </submittedName>
</protein>
<comment type="caution">
    <text evidence="2">The sequence shown here is derived from an EMBL/GenBank/DDBJ whole genome shotgun (WGS) entry which is preliminary data.</text>
</comment>
<accession>A0A9X4QP23</accession>
<organism evidence="2 3">
    <name type="scientific">Cohnella ginsengisoli</name>
    <dbReference type="NCBI Taxonomy" id="425004"/>
    <lineage>
        <taxon>Bacteria</taxon>
        <taxon>Bacillati</taxon>
        <taxon>Bacillota</taxon>
        <taxon>Bacilli</taxon>
        <taxon>Bacillales</taxon>
        <taxon>Paenibacillaceae</taxon>
        <taxon>Cohnella</taxon>
    </lineage>
</organism>
<feature type="signal peptide" evidence="1">
    <location>
        <begin position="1"/>
        <end position="31"/>
    </location>
</feature>
<dbReference type="Proteomes" id="UP001153387">
    <property type="component" value="Unassembled WGS sequence"/>
</dbReference>
<dbReference type="AlphaFoldDB" id="A0A9X4QP23"/>
<keyword evidence="3" id="KW-1185">Reference proteome</keyword>
<evidence type="ECO:0000313" key="3">
    <source>
        <dbReference type="Proteomes" id="UP001153387"/>
    </source>
</evidence>
<evidence type="ECO:0000256" key="1">
    <source>
        <dbReference type="SAM" id="SignalP"/>
    </source>
</evidence>
<sequence length="284" mass="28838">MKMNFKRLKVAFVGSILGVILSTSFANISFAADTARASSNQASTGNRISPLGIFWNWAADKTNTDGTTITTTGGSVLQDADNWEAGLGGEYVPGKGWVPSDTYTDIADSYNTIKDTVSAATKVIITVVATPEIGKGAASVLGATAAAGAVNFGEVLADSDNGKKVSIISAVDRGTASAAITEIIGQALPGESSKLADVVAKSIIKTSVKTAADTILNGATGKDPGKSFADDLTGGLVDVYLITVGVEGADKDILKAVIGGQIKDIKDILAGKITIGGSGGNNRH</sequence>
<proteinExistence type="predicted"/>
<feature type="chain" id="PRO_5040793471" evidence="1">
    <location>
        <begin position="32"/>
        <end position="284"/>
    </location>
</feature>
<name>A0A9X4QP23_9BACL</name>
<dbReference type="EMBL" id="JAPDHZ010000003">
    <property type="protein sequence ID" value="MDG0792230.1"/>
    <property type="molecule type" value="Genomic_DNA"/>
</dbReference>
<gene>
    <name evidence="2" type="ORF">OMP38_16170</name>
</gene>